<dbReference type="PANTHER" id="PTHR43798">
    <property type="entry name" value="MONOACYLGLYCEROL LIPASE"/>
    <property type="match status" value="1"/>
</dbReference>
<dbReference type="InterPro" id="IPR000073">
    <property type="entry name" value="AB_hydrolase_1"/>
</dbReference>
<keyword evidence="3" id="KW-1185">Reference proteome</keyword>
<evidence type="ECO:0000313" key="3">
    <source>
        <dbReference type="Proteomes" id="UP001144280"/>
    </source>
</evidence>
<dbReference type="GO" id="GO:0016787">
    <property type="term" value="F:hydrolase activity"/>
    <property type="evidence" value="ECO:0007669"/>
    <property type="project" value="UniProtKB-KW"/>
</dbReference>
<evidence type="ECO:0000313" key="2">
    <source>
        <dbReference type="EMBL" id="GLI02564.1"/>
    </source>
</evidence>
<dbReference type="SUPFAM" id="SSF53474">
    <property type="entry name" value="alpha/beta-Hydrolases"/>
    <property type="match status" value="1"/>
</dbReference>
<dbReference type="InterPro" id="IPR050266">
    <property type="entry name" value="AB_hydrolase_sf"/>
</dbReference>
<dbReference type="RefSeq" id="WP_281904142.1">
    <property type="nucleotide sequence ID" value="NZ_BSDI01000064.1"/>
</dbReference>
<evidence type="ECO:0000259" key="1">
    <source>
        <dbReference type="Pfam" id="PF00561"/>
    </source>
</evidence>
<feature type="domain" description="AB hydrolase-1" evidence="1">
    <location>
        <begin position="36"/>
        <end position="247"/>
    </location>
</feature>
<sequence>MPTTSAAGTTVEYTVAGSGPGIALVAGTGLPAQGNFGHLVDAFAGSTVVLPDYAGSGQTTAPDDGPLTLDLLAEQIAAAARDAVDGPVDLVGYSLGAMVAATVAAHHPDLVRRLVLVAGWTGPDDARHKLAVDLWLRLERTDHDLFNRFLQLNCLSAPFLSGLGDEGMAGLIAGAPPITPGMRRHMELDLVADVRELLSKISAPTLVVGLTRDQVIPVERARQVHEAIPGSAYAEIDTGHLVMFEQPGLFVETVRGFLR</sequence>
<dbReference type="Gene3D" id="3.40.50.1820">
    <property type="entry name" value="alpha/beta hydrolase"/>
    <property type="match status" value="1"/>
</dbReference>
<proteinExistence type="predicted"/>
<dbReference type="Proteomes" id="UP001144280">
    <property type="component" value="Unassembled WGS sequence"/>
</dbReference>
<dbReference type="EMBL" id="BSDI01000064">
    <property type="protein sequence ID" value="GLI02564.1"/>
    <property type="molecule type" value="Genomic_DNA"/>
</dbReference>
<gene>
    <name evidence="2" type="ORF">Pa4123_78420</name>
</gene>
<name>A0ABQ5R723_9ACTN</name>
<dbReference type="PRINTS" id="PR00111">
    <property type="entry name" value="ABHYDROLASE"/>
</dbReference>
<protein>
    <submittedName>
        <fullName evidence="2">3-oxoadipate enol-lactone hydrolase</fullName>
    </submittedName>
</protein>
<keyword evidence="2" id="KW-0378">Hydrolase</keyword>
<comment type="caution">
    <text evidence="2">The sequence shown here is derived from an EMBL/GenBank/DDBJ whole genome shotgun (WGS) entry which is preliminary data.</text>
</comment>
<dbReference type="Pfam" id="PF00561">
    <property type="entry name" value="Abhydrolase_1"/>
    <property type="match status" value="1"/>
</dbReference>
<reference evidence="2" key="1">
    <citation type="submission" date="2022-12" db="EMBL/GenBank/DDBJ databases">
        <title>New Phytohabitans aurantiacus sp. RD004123 nov., an actinomycete isolated from soil.</title>
        <authorList>
            <person name="Triningsih D.W."/>
            <person name="Harunari E."/>
            <person name="Igarashi Y."/>
        </authorList>
    </citation>
    <scope>NUCLEOTIDE SEQUENCE</scope>
    <source>
        <strain evidence="2">RD004123</strain>
    </source>
</reference>
<dbReference type="PANTHER" id="PTHR43798:SF5">
    <property type="entry name" value="MONOACYLGLYCEROL LIPASE ABHD6"/>
    <property type="match status" value="1"/>
</dbReference>
<organism evidence="2 3">
    <name type="scientific">Phytohabitans aurantiacus</name>
    <dbReference type="NCBI Taxonomy" id="3016789"/>
    <lineage>
        <taxon>Bacteria</taxon>
        <taxon>Bacillati</taxon>
        <taxon>Actinomycetota</taxon>
        <taxon>Actinomycetes</taxon>
        <taxon>Micromonosporales</taxon>
        <taxon>Micromonosporaceae</taxon>
    </lineage>
</organism>
<dbReference type="InterPro" id="IPR029058">
    <property type="entry name" value="AB_hydrolase_fold"/>
</dbReference>
<accession>A0ABQ5R723</accession>